<dbReference type="Proteomes" id="UP000295313">
    <property type="component" value="Unassembled WGS sequence"/>
</dbReference>
<protein>
    <recommendedName>
        <fullName evidence="3">Lipoprotein</fullName>
    </recommendedName>
</protein>
<organism evidence="1 2">
    <name type="scientific">Epilithonimonas xixisoli</name>
    <dbReference type="NCBI Taxonomy" id="1476462"/>
    <lineage>
        <taxon>Bacteria</taxon>
        <taxon>Pseudomonadati</taxon>
        <taxon>Bacteroidota</taxon>
        <taxon>Flavobacteriia</taxon>
        <taxon>Flavobacteriales</taxon>
        <taxon>Weeksellaceae</taxon>
        <taxon>Chryseobacterium group</taxon>
        <taxon>Epilithonimonas</taxon>
    </lineage>
</organism>
<dbReference type="OrthoDB" id="5984340at2"/>
<evidence type="ECO:0000313" key="2">
    <source>
        <dbReference type="Proteomes" id="UP000295313"/>
    </source>
</evidence>
<dbReference type="AlphaFoldDB" id="A0A4R8IKC6"/>
<reference evidence="1 2" key="1">
    <citation type="submission" date="2019-03" db="EMBL/GenBank/DDBJ databases">
        <title>Genomic Encyclopedia of Type Strains, Phase III (KMG-III): the genomes of soil and plant-associated and newly described type strains.</title>
        <authorList>
            <person name="Whitman W."/>
        </authorList>
    </citation>
    <scope>NUCLEOTIDE SEQUENCE [LARGE SCALE GENOMIC DNA]</scope>
    <source>
        <strain evidence="1 2">CGMCC 1.12802</strain>
    </source>
</reference>
<accession>A0A4R8IKC6</accession>
<dbReference type="PROSITE" id="PS51257">
    <property type="entry name" value="PROKAR_LIPOPROTEIN"/>
    <property type="match status" value="1"/>
</dbReference>
<name>A0A4R8IKC6_9FLAO</name>
<keyword evidence="2" id="KW-1185">Reference proteome</keyword>
<dbReference type="EMBL" id="SOEO01000001">
    <property type="protein sequence ID" value="TDX87109.1"/>
    <property type="molecule type" value="Genomic_DNA"/>
</dbReference>
<comment type="caution">
    <text evidence="1">The sequence shown here is derived from an EMBL/GenBank/DDBJ whole genome shotgun (WGS) entry which is preliminary data.</text>
</comment>
<proteinExistence type="predicted"/>
<gene>
    <name evidence="1" type="ORF">B0I22_1289</name>
</gene>
<evidence type="ECO:0000313" key="1">
    <source>
        <dbReference type="EMBL" id="TDX87109.1"/>
    </source>
</evidence>
<evidence type="ECO:0008006" key="3">
    <source>
        <dbReference type="Google" id="ProtNLM"/>
    </source>
</evidence>
<dbReference type="RefSeq" id="WP_133943729.1">
    <property type="nucleotide sequence ID" value="NZ_SOEO01000001.1"/>
</dbReference>
<sequence length="260" mass="30241">MKNKFFQILLIAIFGFLVQSCKKEYEQENVSKTEVQKPKDSVKSVSVIKPEKDIQYSINVEKIDSLDYRHFAIKNATKKKTLTKITDFNKAKKLLKGIVEFNDNSEDGDQSAVKKIHFRNGKEYGNTNEYDYYYFIAYYPEEDILLCEGGHTTDISFNLKNGKETEETGNPDYINFSPTEKFRLNGHFGGQECSAYFIQKKIGNDYVKIIQLEKEFEKLTKIWLCVVSDSFWADDNTLYLTEGSNFEGPKKYFKVKIVEK</sequence>